<dbReference type="InterPro" id="IPR053139">
    <property type="entry name" value="Surface_bspA-like"/>
</dbReference>
<gene>
    <name evidence="1" type="ORF">D4A81_02170</name>
</gene>
<sequence length="671" mass="76391">MGIKYNTNFSPKGPSEFAKVKVLEEAVQKGTLEYLQAVIDKYKNFEMTARALGLAARYRGMEFVKVLANNKATFNYNRNGAFQRKYKMTQKAGYGYYWTDYCFMIVPEKLNLTLDKWGNSSYKNSGLCGVHKMNIVKELVPLSLEKRIEIAKYFIENKDLEASMDGMLYWALTNDELVFADALIDMGVNLNDMEANYCERHSGLTYLDIITSAIKSKYRSTYVESIIGLKEEKLLPVLERFDKLAKNVGKKLFISQRIFDYAKWNRESLSYVFKNADISKINKKKTLENAVSNNDIEKLEIMAEGGWLRIAEKREGLIDFARENGYEEALSWLIDFKNRTVDLALEKLRVEAKMLKELMENPNSVSAMKKKWRYKKQENNTLQITSYKGDEEHVEIPSMIGRVKVTSIGREAFSARASRIKNADNRRKIKSVIIPEGVKEVGESAFRGCESIETIKVPKTVKKIDEYAFEGCSNLKEIVLPQKVKTEKGIFSGCLSLCNEDGLIILDDVLYGWKGLKQGEKILVIPEGITKIAKCGLSDYFSYYAWSLKEIVLPDGLLEIGEAAFKGIHLEKINIPDSVRKLGKEAFAWTNITEIRIPKGVKSLPAELFLSCNLKKMYIPGTVEKIGRSIFGQGSMFNKITELYVYTPSGSAAEEYMKNIPGVYVLNDYTE</sequence>
<evidence type="ECO:0000313" key="2">
    <source>
        <dbReference type="Proteomes" id="UP000265562"/>
    </source>
</evidence>
<name>A0A385PXG0_9FIRM</name>
<accession>A0A385PXG0</accession>
<organism evidence="1 2">
    <name type="scientific">Lachnoanaerobaculum umeaense</name>
    <dbReference type="NCBI Taxonomy" id="617123"/>
    <lineage>
        <taxon>Bacteria</taxon>
        <taxon>Bacillati</taxon>
        <taxon>Bacillota</taxon>
        <taxon>Clostridia</taxon>
        <taxon>Lachnospirales</taxon>
        <taxon>Lachnospiraceae</taxon>
        <taxon>Lachnoanaerobaculum</taxon>
    </lineage>
</organism>
<dbReference type="SUPFAM" id="SSF140860">
    <property type="entry name" value="Pseudo ankyrin repeat-like"/>
    <property type="match status" value="1"/>
</dbReference>
<dbReference type="InterPro" id="IPR032675">
    <property type="entry name" value="LRR_dom_sf"/>
</dbReference>
<reference evidence="1 2" key="1">
    <citation type="submission" date="2018-09" db="EMBL/GenBank/DDBJ databases">
        <title>Genome sequencing of Lachnoanaerobaculum umeaense DSM 23576.</title>
        <authorList>
            <person name="Kook J.-K."/>
            <person name="Park S.-N."/>
            <person name="Lim Y.K."/>
        </authorList>
    </citation>
    <scope>NUCLEOTIDE SEQUENCE [LARGE SCALE GENOMIC DNA]</scope>
    <source>
        <strain evidence="2">DSM 23576 \ CCUG 58757</strain>
    </source>
</reference>
<dbReference type="Proteomes" id="UP000265562">
    <property type="component" value="Chromosome"/>
</dbReference>
<dbReference type="Pfam" id="PF13306">
    <property type="entry name" value="LRR_5"/>
    <property type="match status" value="2"/>
</dbReference>
<dbReference type="KEGG" id="lua:D4A81_02170"/>
<dbReference type="OrthoDB" id="9775707at2"/>
<proteinExistence type="predicted"/>
<dbReference type="EMBL" id="CP032364">
    <property type="protein sequence ID" value="AYA98838.1"/>
    <property type="molecule type" value="Genomic_DNA"/>
</dbReference>
<dbReference type="InterPro" id="IPR026906">
    <property type="entry name" value="LRR_5"/>
</dbReference>
<dbReference type="AlphaFoldDB" id="A0A385PXG0"/>
<dbReference type="SUPFAM" id="SSF52058">
    <property type="entry name" value="L domain-like"/>
    <property type="match status" value="1"/>
</dbReference>
<dbReference type="PANTHER" id="PTHR45661:SF3">
    <property type="entry name" value="IG-LIKE DOMAIN-CONTAINING PROTEIN"/>
    <property type="match status" value="1"/>
</dbReference>
<dbReference type="Gene3D" id="3.80.10.10">
    <property type="entry name" value="Ribonuclease Inhibitor"/>
    <property type="match status" value="2"/>
</dbReference>
<dbReference type="PANTHER" id="PTHR45661">
    <property type="entry name" value="SURFACE ANTIGEN"/>
    <property type="match status" value="1"/>
</dbReference>
<dbReference type="RefSeq" id="WP_111525272.1">
    <property type="nucleotide sequence ID" value="NZ_CP032364.1"/>
</dbReference>
<keyword evidence="2" id="KW-1185">Reference proteome</keyword>
<evidence type="ECO:0000313" key="1">
    <source>
        <dbReference type="EMBL" id="AYA98838.1"/>
    </source>
</evidence>
<protein>
    <submittedName>
        <fullName evidence="1">Leucine-rich repeat domain-containing protein</fullName>
    </submittedName>
</protein>